<dbReference type="HOGENOM" id="CLU_770789_0_0_2"/>
<keyword evidence="2" id="KW-1185">Reference proteome</keyword>
<dbReference type="RefSeq" id="WP_042690563.1">
    <property type="nucleotide sequence ID" value="NZ_CP007264.1"/>
</dbReference>
<dbReference type="KEGG" id="tnu:BD01_0942"/>
<dbReference type="OrthoDB" id="97597at2157"/>
<dbReference type="eggNOG" id="arCOG07128">
    <property type="taxonomic scope" value="Archaea"/>
</dbReference>
<dbReference type="GeneID" id="24959046"/>
<dbReference type="EMBL" id="CP007264">
    <property type="protein sequence ID" value="AHL22561.1"/>
    <property type="molecule type" value="Genomic_DNA"/>
</dbReference>
<organism evidence="1 2">
    <name type="scientific">Thermococcus nautili</name>
    <dbReference type="NCBI Taxonomy" id="195522"/>
    <lineage>
        <taxon>Archaea</taxon>
        <taxon>Methanobacteriati</taxon>
        <taxon>Methanobacteriota</taxon>
        <taxon>Thermococci</taxon>
        <taxon>Thermococcales</taxon>
        <taxon>Thermococcaceae</taxon>
        <taxon>Thermococcus</taxon>
    </lineage>
</organism>
<protein>
    <submittedName>
        <fullName evidence="1">Uncharacterized protein</fullName>
    </submittedName>
</protein>
<evidence type="ECO:0000313" key="2">
    <source>
        <dbReference type="Proteomes" id="UP000019434"/>
    </source>
</evidence>
<proteinExistence type="predicted"/>
<name>W8P1C0_9EURY</name>
<dbReference type="AlphaFoldDB" id="W8P1C0"/>
<evidence type="ECO:0000313" key="1">
    <source>
        <dbReference type="EMBL" id="AHL22561.1"/>
    </source>
</evidence>
<reference evidence="1 2" key="1">
    <citation type="submission" date="2014-02" db="EMBL/GenBank/DDBJ databases">
        <title>Genome Sequence of an Hyperthermophilic Archaeon, Thermococcus nautili 30-1, producing viral vesicles.</title>
        <authorList>
            <person name="Oberto J."/>
            <person name="Gaudin M."/>
            <person name="Cossu M."/>
            <person name="Gorlas A."/>
            <person name="Slesarev A."/>
            <person name="Marguet E."/>
            <person name="Forterre P."/>
        </authorList>
    </citation>
    <scope>NUCLEOTIDE SEQUENCE [LARGE SCALE GENOMIC DNA]</scope>
    <source>
        <strain evidence="1 2">30-1</strain>
    </source>
</reference>
<dbReference type="Proteomes" id="UP000019434">
    <property type="component" value="Chromosome"/>
</dbReference>
<dbReference type="STRING" id="195522.BD01_0942"/>
<gene>
    <name evidence="1" type="ORF">BD01_0942</name>
</gene>
<accession>W8P1C0</accession>
<sequence>MKPNTYHLLGVTMIFLLILTGMEAVTAAPYWVKPGVYIEYIAERYDPYIQYLNGKGYVSNISKATSVIFYEYNGTVFRILTLNDTKIRFRVLEISNNLATIGVRIELNNVSILTLVKKNTTPPKFWDVGTSDVIIEPPHDPSIPEDMVWYKIFTKRAVITGVYKLRLNDSAVFDLNGKFYGHTGLWYQATEDWNPSLPFIVEPGNVSYYIQKTGSWKRSFWTPYGTFGPPVGVLNLESKGGTIEVSIGRIFKIFERTVSPNSTSTVLFDPNSGIIIGHSPTEFTFPDLQAIGVIFGFFNDQRGAYLNQVKRDYSTWSGLLLYGTNAEFQKVKEVKFESPSSQLKYVFMVSLGALALTGVKRIIGGKSR</sequence>